<protein>
    <submittedName>
        <fullName evidence="1">Uncharacterized protein</fullName>
    </submittedName>
</protein>
<gene>
    <name evidence="1" type="ORF">HZU44_27720</name>
</gene>
<organism evidence="1">
    <name type="scientific">Micromonospora carbonacea</name>
    <dbReference type="NCBI Taxonomy" id="47853"/>
    <lineage>
        <taxon>Bacteria</taxon>
        <taxon>Bacillati</taxon>
        <taxon>Actinomycetota</taxon>
        <taxon>Actinomycetes</taxon>
        <taxon>Micromonosporales</taxon>
        <taxon>Micromonosporaceae</taxon>
        <taxon>Micromonospora</taxon>
    </lineage>
</organism>
<sequence>MAAIRRHSFRCSKGLAGRIGAACTELSRTRSPEHDCVVLELVLVAIVLGEPSVEL</sequence>
<evidence type="ECO:0000313" key="1">
    <source>
        <dbReference type="EMBL" id="QLJ98425.1"/>
    </source>
</evidence>
<proteinExistence type="predicted"/>
<reference evidence="1" key="1">
    <citation type="submission" date="2020-08" db="EMBL/GenBank/DDBJ databases">
        <title>A bifunctional nitrone conjugated secondary metabolite targeting the ribosome.</title>
        <authorList>
            <person name="Limbrick E.M."/>
            <person name="Graf M."/>
            <person name="Derewacz D.K."/>
            <person name="Nguyen F."/>
            <person name="Spraggins J.M."/>
            <person name="Wieland M."/>
            <person name="Ynigez-Gutierrez A.E."/>
            <person name="Reisman B.J."/>
            <person name="Zinshteyn B."/>
            <person name="McCulloch K."/>
            <person name="Iverson T.M."/>
            <person name="Green R."/>
            <person name="Wilson D.N."/>
            <person name="Bachmann B.O."/>
        </authorList>
    </citation>
    <scope>NUCLEOTIDE SEQUENCE</scope>
    <source>
        <strain evidence="1">Africana</strain>
    </source>
</reference>
<accession>A0A7D6CBR3</accession>
<name>A0A7D6CBR3_9ACTN</name>
<dbReference type="AlphaFoldDB" id="A0A7D6CBR3"/>
<dbReference type="EMBL" id="CP058905">
    <property type="protein sequence ID" value="QLJ98425.1"/>
    <property type="molecule type" value="Genomic_DNA"/>
</dbReference>